<accession>A0A7K2IZW3</accession>
<keyword evidence="4 7" id="KW-1133">Transmembrane helix</keyword>
<evidence type="ECO:0000259" key="8">
    <source>
        <dbReference type="PROSITE" id="PS50156"/>
    </source>
</evidence>
<dbReference type="InterPro" id="IPR000731">
    <property type="entry name" value="SSD"/>
</dbReference>
<gene>
    <name evidence="9" type="ORF">GTW20_25410</name>
</gene>
<protein>
    <submittedName>
        <fullName evidence="9">MMPL family transporter</fullName>
    </submittedName>
</protein>
<dbReference type="SUPFAM" id="SSF82866">
    <property type="entry name" value="Multidrug efflux transporter AcrB transmembrane domain"/>
    <property type="match status" value="2"/>
</dbReference>
<feature type="transmembrane region" description="Helical" evidence="7">
    <location>
        <begin position="391"/>
        <end position="414"/>
    </location>
</feature>
<dbReference type="InterPro" id="IPR004869">
    <property type="entry name" value="MMPL_dom"/>
</dbReference>
<dbReference type="RefSeq" id="WP_161112127.1">
    <property type="nucleotide sequence ID" value="NZ_WWHY01000001.1"/>
</dbReference>
<feature type="transmembrane region" description="Helical" evidence="7">
    <location>
        <begin position="639"/>
        <end position="659"/>
    </location>
</feature>
<dbReference type="PANTHER" id="PTHR33406:SF13">
    <property type="entry name" value="MEMBRANE PROTEIN YDFJ"/>
    <property type="match status" value="1"/>
</dbReference>
<dbReference type="Gene3D" id="1.20.1640.10">
    <property type="entry name" value="Multidrug efflux transporter AcrB transmembrane domain"/>
    <property type="match status" value="2"/>
</dbReference>
<evidence type="ECO:0000256" key="7">
    <source>
        <dbReference type="SAM" id="Phobius"/>
    </source>
</evidence>
<feature type="transmembrane region" description="Helical" evidence="7">
    <location>
        <begin position="671"/>
        <end position="691"/>
    </location>
</feature>
<sequence length="844" mass="89633">MATLLYHLGKFSYRHRWPVLLTWVALVALLATAAVTFRVPVTDSFSIPGTESQETVDKLQERFPERSGGQATVVLTAPDDESVTSQAYEQAVRDTAREIEGIDGVESVTDPFELYEEGYDEALHSDELRSTLVESGMEQARADYDSELSSAEDDAVEQARAAVEAQYPEGAPGREQALEQAEEQAREQVAAQAPAFDEETVRPQVEEEVDRRIADDDLPQEAVEEIDDQVKQEIPLFSDDETTALLAVQFTEPDGSVASETVDALLDSGTEAEQAGLTVDFSGQSISVAEVSGIHGGEGVGLLIALVVLALNFGAVVAAGIPILMALAGSGAGMALLYALSQVLNLTSTAPLLALMLGLAVGIDYSLFILARHRHQILEGMDPEESTGRAIGTAGSAVVFAGVTVVIALLGLAIVRIPFLTVMGMAAAMTVTFSVLVAITLLPAVLGLLGTKVGSGRIPGLGARAERALTAESTLGSRWATAVTRRPLITTLSVLIVLGLALLPLQDMRLGLPTDKSSAPESTQHQAYDTVTDKFGEGYNASLLVVVESDDTGAADRVREDLEGLDGVTAVQPPVHNDAEDTAMIVVVPDEGPSAEATEGLLHDIRDARQDWESDTDSTITVTGATATSIDTSERIAEAMPLFLSVVVGLALVLLMLVFRSVLVPIKAALGFVLSMGAALGATVAVFQWGYGSDLLGITPTDTLLSFLPIVLIGTLFGLAMDYEVFLVSRMREDFVHGGDARRAVVTGFRSSARVVVSAAVIMISVFASFVFSDNTTIQPVAFALTIGVLVDAFLVRMTLVPAVMALFGKAAWWLPRWMGRVLPNVDIEGENLRTEVPEHGSGR</sequence>
<feature type="domain" description="SSD" evidence="8">
    <location>
        <begin position="316"/>
        <end position="448"/>
    </location>
</feature>
<feature type="compositionally biased region" description="Basic and acidic residues" evidence="6">
    <location>
        <begin position="199"/>
        <end position="208"/>
    </location>
</feature>
<dbReference type="PANTHER" id="PTHR33406">
    <property type="entry name" value="MEMBRANE PROTEIN MJ1562-RELATED"/>
    <property type="match status" value="1"/>
</dbReference>
<dbReference type="Proteomes" id="UP000467124">
    <property type="component" value="Unassembled WGS sequence"/>
</dbReference>
<feature type="transmembrane region" description="Helical" evidence="7">
    <location>
        <begin position="784"/>
        <end position="809"/>
    </location>
</feature>
<evidence type="ECO:0000313" key="9">
    <source>
        <dbReference type="EMBL" id="MYR35509.1"/>
    </source>
</evidence>
<evidence type="ECO:0000256" key="1">
    <source>
        <dbReference type="ARBA" id="ARBA00004651"/>
    </source>
</evidence>
<dbReference type="Pfam" id="PF03176">
    <property type="entry name" value="MMPL"/>
    <property type="match status" value="2"/>
</dbReference>
<name>A0A7K2IZW3_9ACTN</name>
<keyword evidence="3 7" id="KW-0812">Transmembrane</keyword>
<dbReference type="PROSITE" id="PS50156">
    <property type="entry name" value="SSD"/>
    <property type="match status" value="1"/>
</dbReference>
<dbReference type="InterPro" id="IPR050545">
    <property type="entry name" value="Mycobact_MmpL"/>
</dbReference>
<keyword evidence="2" id="KW-1003">Cell membrane</keyword>
<feature type="transmembrane region" description="Helical" evidence="7">
    <location>
        <begin position="426"/>
        <end position="449"/>
    </location>
</feature>
<feature type="region of interest" description="Disordered" evidence="6">
    <location>
        <begin position="167"/>
        <end position="208"/>
    </location>
</feature>
<organism evidence="9 10">
    <name type="scientific">Nocardiopsis alba</name>
    <dbReference type="NCBI Taxonomy" id="53437"/>
    <lineage>
        <taxon>Bacteria</taxon>
        <taxon>Bacillati</taxon>
        <taxon>Actinomycetota</taxon>
        <taxon>Actinomycetes</taxon>
        <taxon>Streptosporangiales</taxon>
        <taxon>Nocardiopsidaceae</taxon>
        <taxon>Nocardiopsis</taxon>
    </lineage>
</organism>
<dbReference type="GO" id="GO:0005886">
    <property type="term" value="C:plasma membrane"/>
    <property type="evidence" value="ECO:0007669"/>
    <property type="project" value="UniProtKB-SubCell"/>
</dbReference>
<reference evidence="9 10" key="1">
    <citation type="journal article" date="2019" name="Nat. Commun.">
        <title>The antimicrobial potential of Streptomyces from insect microbiomes.</title>
        <authorList>
            <person name="Chevrette M.G."/>
            <person name="Carlson C.M."/>
            <person name="Ortega H.E."/>
            <person name="Thomas C."/>
            <person name="Ananiev G.E."/>
            <person name="Barns K.J."/>
            <person name="Book A.J."/>
            <person name="Cagnazzo J."/>
            <person name="Carlos C."/>
            <person name="Flanigan W."/>
            <person name="Grubbs K.J."/>
            <person name="Horn H.A."/>
            <person name="Hoffmann F.M."/>
            <person name="Klassen J.L."/>
            <person name="Knack J.J."/>
            <person name="Lewin G.R."/>
            <person name="McDonald B.R."/>
            <person name="Muller L."/>
            <person name="Melo W.G.P."/>
            <person name="Pinto-Tomas A.A."/>
            <person name="Schmitz A."/>
            <person name="Wendt-Pienkowski E."/>
            <person name="Wildman S."/>
            <person name="Zhao M."/>
            <person name="Zhang F."/>
            <person name="Bugni T.S."/>
            <person name="Andes D.R."/>
            <person name="Pupo M.T."/>
            <person name="Currie C.R."/>
        </authorList>
    </citation>
    <scope>NUCLEOTIDE SEQUENCE [LARGE SCALE GENOMIC DNA]</scope>
    <source>
        <strain evidence="9 10">SID5840</strain>
    </source>
</reference>
<evidence type="ECO:0000256" key="3">
    <source>
        <dbReference type="ARBA" id="ARBA00022692"/>
    </source>
</evidence>
<feature type="transmembrane region" description="Helical" evidence="7">
    <location>
        <begin position="703"/>
        <end position="723"/>
    </location>
</feature>
<evidence type="ECO:0000313" key="10">
    <source>
        <dbReference type="Proteomes" id="UP000467124"/>
    </source>
</evidence>
<dbReference type="AlphaFoldDB" id="A0A7K2IZW3"/>
<dbReference type="EMBL" id="WWHY01000001">
    <property type="protein sequence ID" value="MYR35509.1"/>
    <property type="molecule type" value="Genomic_DNA"/>
</dbReference>
<feature type="transmembrane region" description="Helical" evidence="7">
    <location>
        <begin position="488"/>
        <end position="505"/>
    </location>
</feature>
<feature type="transmembrane region" description="Helical" evidence="7">
    <location>
        <begin position="752"/>
        <end position="772"/>
    </location>
</feature>
<evidence type="ECO:0000256" key="6">
    <source>
        <dbReference type="SAM" id="MobiDB-lite"/>
    </source>
</evidence>
<evidence type="ECO:0000256" key="5">
    <source>
        <dbReference type="ARBA" id="ARBA00023136"/>
    </source>
</evidence>
<feature type="transmembrane region" description="Helical" evidence="7">
    <location>
        <begin position="350"/>
        <end position="370"/>
    </location>
</feature>
<proteinExistence type="predicted"/>
<comment type="caution">
    <text evidence="9">The sequence shown here is derived from an EMBL/GenBank/DDBJ whole genome shotgun (WGS) entry which is preliminary data.</text>
</comment>
<evidence type="ECO:0000256" key="2">
    <source>
        <dbReference type="ARBA" id="ARBA00022475"/>
    </source>
</evidence>
<keyword evidence="5 7" id="KW-0472">Membrane</keyword>
<feature type="region of interest" description="Disordered" evidence="6">
    <location>
        <begin position="138"/>
        <end position="157"/>
    </location>
</feature>
<evidence type="ECO:0000256" key="4">
    <source>
        <dbReference type="ARBA" id="ARBA00022989"/>
    </source>
</evidence>
<comment type="subcellular location">
    <subcellularLocation>
        <location evidence="1">Cell membrane</location>
        <topology evidence="1">Multi-pass membrane protein</topology>
    </subcellularLocation>
</comment>